<keyword evidence="5" id="KW-0611">Plant defense</keyword>
<protein>
    <submittedName>
        <fullName evidence="7">Uncharacterized protein</fullName>
    </submittedName>
</protein>
<proteinExistence type="predicted"/>
<keyword evidence="6" id="KW-1015">Disulfide bond</keyword>
<dbReference type="EnsemblPlants" id="EMT13144">
    <property type="protein sequence ID" value="EMT13144"/>
    <property type="gene ID" value="F775_24060"/>
</dbReference>
<keyword evidence="3" id="KW-0964">Secreted</keyword>
<dbReference type="InterPro" id="IPR001010">
    <property type="entry name" value="Thionin"/>
</dbReference>
<reference evidence="7" key="1">
    <citation type="submission" date="2015-06" db="UniProtKB">
        <authorList>
            <consortium name="EnsemblPlants"/>
        </authorList>
    </citation>
    <scope>IDENTIFICATION</scope>
</reference>
<evidence type="ECO:0000256" key="2">
    <source>
        <dbReference type="ARBA" id="ARBA00004613"/>
    </source>
</evidence>
<evidence type="ECO:0000256" key="4">
    <source>
        <dbReference type="ARBA" id="ARBA00022729"/>
    </source>
</evidence>
<dbReference type="GO" id="GO:0005576">
    <property type="term" value="C:extracellular region"/>
    <property type="evidence" value="ECO:0007669"/>
    <property type="project" value="UniProtKB-SubCell"/>
</dbReference>
<evidence type="ECO:0000256" key="6">
    <source>
        <dbReference type="ARBA" id="ARBA00023157"/>
    </source>
</evidence>
<dbReference type="GO" id="GO:0006952">
    <property type="term" value="P:defense response"/>
    <property type="evidence" value="ECO:0007669"/>
    <property type="project" value="UniProtKB-KW"/>
</dbReference>
<dbReference type="PANTHER" id="PTHR33920:SF3">
    <property type="entry name" value="ACIDIC PROTEIN"/>
    <property type="match status" value="1"/>
</dbReference>
<sequence length="146" mass="15983">MAMRGNIVKTLALMLVVVGLVALQQTQQVQASHCCCHLDSVPTYFKCREKSDSTVSECCGASDGYVSDAAGFECKSGYIDIETALQGVTNVVVGKGSYEVNQSMGGQLVFQPSPMCRDENGVEVSAFPEKKEMERKYENRNRNLQI</sequence>
<comment type="subcellular location">
    <subcellularLocation>
        <location evidence="2">Secreted</location>
    </subcellularLocation>
</comment>
<dbReference type="PANTHER" id="PTHR33920">
    <property type="entry name" value="THIONIN-2.1-RELATED"/>
    <property type="match status" value="1"/>
</dbReference>
<accession>N1QVS1</accession>
<evidence type="ECO:0000313" key="7">
    <source>
        <dbReference type="EnsemblPlants" id="EMT13144"/>
    </source>
</evidence>
<organism evidence="7">
    <name type="scientific">Aegilops tauschii</name>
    <name type="common">Tausch's goatgrass</name>
    <name type="synonym">Aegilops squarrosa</name>
    <dbReference type="NCBI Taxonomy" id="37682"/>
    <lineage>
        <taxon>Eukaryota</taxon>
        <taxon>Viridiplantae</taxon>
        <taxon>Streptophyta</taxon>
        <taxon>Embryophyta</taxon>
        <taxon>Tracheophyta</taxon>
        <taxon>Spermatophyta</taxon>
        <taxon>Magnoliopsida</taxon>
        <taxon>Liliopsida</taxon>
        <taxon>Poales</taxon>
        <taxon>Poaceae</taxon>
        <taxon>BOP clade</taxon>
        <taxon>Pooideae</taxon>
        <taxon>Triticodae</taxon>
        <taxon>Triticeae</taxon>
        <taxon>Triticinae</taxon>
        <taxon>Aegilops</taxon>
    </lineage>
</organism>
<name>N1QVS1_AEGTA</name>
<evidence type="ECO:0000256" key="3">
    <source>
        <dbReference type="ARBA" id="ARBA00022525"/>
    </source>
</evidence>
<dbReference type="AlphaFoldDB" id="N1QVS1"/>
<keyword evidence="4" id="KW-0732">Signal</keyword>
<evidence type="ECO:0000256" key="5">
    <source>
        <dbReference type="ARBA" id="ARBA00022821"/>
    </source>
</evidence>
<comment type="function">
    <text evidence="1">Thionins are small plant proteins which are toxic to animal cells. They seem to exert their toxic effect at the level of the cell membrane. Their precise function is not known.</text>
</comment>
<evidence type="ECO:0000256" key="1">
    <source>
        <dbReference type="ARBA" id="ARBA00002847"/>
    </source>
</evidence>